<feature type="transmembrane region" description="Helical" evidence="1">
    <location>
        <begin position="41"/>
        <end position="63"/>
    </location>
</feature>
<name>A0ABS2H011_9LACO</name>
<organism evidence="2 3">
    <name type="scientific">Limosilactobacillus coleohominis</name>
    <dbReference type="NCBI Taxonomy" id="181675"/>
    <lineage>
        <taxon>Bacteria</taxon>
        <taxon>Bacillati</taxon>
        <taxon>Bacillota</taxon>
        <taxon>Bacilli</taxon>
        <taxon>Lactobacillales</taxon>
        <taxon>Lactobacillaceae</taxon>
        <taxon>Limosilactobacillus</taxon>
    </lineage>
</organism>
<evidence type="ECO:0000313" key="3">
    <source>
        <dbReference type="Proteomes" id="UP000785625"/>
    </source>
</evidence>
<keyword evidence="3" id="KW-1185">Reference proteome</keyword>
<accession>A0ABS2H011</accession>
<dbReference type="Proteomes" id="UP000785625">
    <property type="component" value="Unassembled WGS sequence"/>
</dbReference>
<gene>
    <name evidence="2" type="ORF">H5975_07750</name>
</gene>
<evidence type="ECO:0000256" key="1">
    <source>
        <dbReference type="SAM" id="Phobius"/>
    </source>
</evidence>
<dbReference type="EMBL" id="JACJKU010000115">
    <property type="protein sequence ID" value="MBM6941341.1"/>
    <property type="molecule type" value="Genomic_DNA"/>
</dbReference>
<sequence length="225" mass="25940">MNDEKHQKAVMQAKGFRAADNLLNGLYKTTHYRTYHSYHKALAFSSKILILAFLLELISFLPWVINSSLISSIGLLLFVIYLLYYYWIMSKARGIKADSKKVMEMISVNGYVCKSWRIYDGIFVTTNHESLEIAFTQEHSFLYDLWLIFSHKKPVLPPDSQEINGLKNYLFKLSQIDNNGIHYVAYATLTSTEAQLLRDYGVQVEPISKKFLTKPSRLCFGNGKT</sequence>
<proteinExistence type="predicted"/>
<reference evidence="2 3" key="1">
    <citation type="journal article" date="2021" name="Sci. Rep.">
        <title>The distribution of antibiotic resistance genes in chicken gut microbiota commensals.</title>
        <authorList>
            <person name="Juricova H."/>
            <person name="Matiasovicova J."/>
            <person name="Kubasova T."/>
            <person name="Cejkova D."/>
            <person name="Rychlik I."/>
        </authorList>
    </citation>
    <scope>NUCLEOTIDE SEQUENCE [LARGE SCALE GENOMIC DNA]</scope>
    <source>
        <strain evidence="2 3">An574</strain>
    </source>
</reference>
<evidence type="ECO:0008006" key="4">
    <source>
        <dbReference type="Google" id="ProtNLM"/>
    </source>
</evidence>
<dbReference type="RefSeq" id="WP_098047185.1">
    <property type="nucleotide sequence ID" value="NZ_JACJKU010000115.1"/>
</dbReference>
<keyword evidence="1" id="KW-0812">Transmembrane</keyword>
<protein>
    <recommendedName>
        <fullName evidence="4">YcxB family protein</fullName>
    </recommendedName>
</protein>
<feature type="transmembrane region" description="Helical" evidence="1">
    <location>
        <begin position="69"/>
        <end position="87"/>
    </location>
</feature>
<keyword evidence="1" id="KW-1133">Transmembrane helix</keyword>
<evidence type="ECO:0000313" key="2">
    <source>
        <dbReference type="EMBL" id="MBM6941341.1"/>
    </source>
</evidence>
<keyword evidence="1" id="KW-0472">Membrane</keyword>
<comment type="caution">
    <text evidence="2">The sequence shown here is derived from an EMBL/GenBank/DDBJ whole genome shotgun (WGS) entry which is preliminary data.</text>
</comment>